<dbReference type="OrthoDB" id="9807890at2"/>
<dbReference type="SUPFAM" id="SSF56300">
    <property type="entry name" value="Metallo-dependent phosphatases"/>
    <property type="match status" value="1"/>
</dbReference>
<evidence type="ECO:0000313" key="3">
    <source>
        <dbReference type="Proteomes" id="UP000433652"/>
    </source>
</evidence>
<dbReference type="InterPro" id="IPR050126">
    <property type="entry name" value="Ap4A_hydrolase"/>
</dbReference>
<name>A0A6I4ST47_9SPHN</name>
<proteinExistence type="predicted"/>
<protein>
    <submittedName>
        <fullName evidence="2">Serine/threonine protein phosphatase</fullName>
    </submittedName>
</protein>
<dbReference type="Gene3D" id="3.60.21.10">
    <property type="match status" value="1"/>
</dbReference>
<keyword evidence="3" id="KW-1185">Reference proteome</keyword>
<dbReference type="Proteomes" id="UP000433652">
    <property type="component" value="Unassembled WGS sequence"/>
</dbReference>
<comment type="caution">
    <text evidence="2">The sequence shown here is derived from an EMBL/GenBank/DDBJ whole genome shotgun (WGS) entry which is preliminary data.</text>
</comment>
<dbReference type="AlphaFoldDB" id="A0A6I4ST47"/>
<dbReference type="GO" id="GO:0016791">
    <property type="term" value="F:phosphatase activity"/>
    <property type="evidence" value="ECO:0007669"/>
    <property type="project" value="TreeGrafter"/>
</dbReference>
<organism evidence="2 3">
    <name type="scientific">Croceibacterium salegens</name>
    <dbReference type="NCBI Taxonomy" id="1737568"/>
    <lineage>
        <taxon>Bacteria</taxon>
        <taxon>Pseudomonadati</taxon>
        <taxon>Pseudomonadota</taxon>
        <taxon>Alphaproteobacteria</taxon>
        <taxon>Sphingomonadales</taxon>
        <taxon>Erythrobacteraceae</taxon>
        <taxon>Croceibacterium</taxon>
    </lineage>
</organism>
<dbReference type="GO" id="GO:0005737">
    <property type="term" value="C:cytoplasm"/>
    <property type="evidence" value="ECO:0007669"/>
    <property type="project" value="TreeGrafter"/>
</dbReference>
<reference evidence="2 3" key="1">
    <citation type="submission" date="2019-12" db="EMBL/GenBank/DDBJ databases">
        <title>Genomic-based taxomic classification of the family Erythrobacteraceae.</title>
        <authorList>
            <person name="Xu L."/>
        </authorList>
    </citation>
    <scope>NUCLEOTIDE SEQUENCE [LARGE SCALE GENOMIC DNA]</scope>
    <source>
        <strain evidence="2 3">MCCC 1K01500</strain>
    </source>
</reference>
<dbReference type="EMBL" id="WTYM01000021">
    <property type="protein sequence ID" value="MXO58140.1"/>
    <property type="molecule type" value="Genomic_DNA"/>
</dbReference>
<evidence type="ECO:0000313" key="2">
    <source>
        <dbReference type="EMBL" id="MXO58140.1"/>
    </source>
</evidence>
<dbReference type="InterPro" id="IPR029052">
    <property type="entry name" value="Metallo-depent_PP-like"/>
</dbReference>
<gene>
    <name evidence="2" type="ORF">GRI89_01080</name>
</gene>
<dbReference type="GO" id="GO:0110154">
    <property type="term" value="P:RNA decapping"/>
    <property type="evidence" value="ECO:0007669"/>
    <property type="project" value="TreeGrafter"/>
</dbReference>
<dbReference type="PANTHER" id="PTHR42850">
    <property type="entry name" value="METALLOPHOSPHOESTERASE"/>
    <property type="match status" value="1"/>
</dbReference>
<dbReference type="InterPro" id="IPR004843">
    <property type="entry name" value="Calcineurin-like_PHP"/>
</dbReference>
<dbReference type="RefSeq" id="WP_159791414.1">
    <property type="nucleotide sequence ID" value="NZ_WTYM01000021.1"/>
</dbReference>
<sequence length="267" mass="29825">MLKAIRHLFARDEERPAAGVPAGQRVYAVGDLHGRLDLFDALIDAIEADDAAAGPADTTVVLLGDLVDRGPDSAGVVARARDWQRQRKVRILTGNHEEMFLKSFSDRDMLRHFLRYGGRETVLSYGIDRHVYNAAEIEDVQSMMNACVPQEDRDFIDGFEDMIAIGDYLFVHAGILPETPFEEQERKYLRWIREPFLSHAAPHGAVVVHGHTIFDEPDDRGNRIGIDTGAYCNGRLTALVLEGKDRRYLEAIELDGAITATPRDLAA</sequence>
<dbReference type="GO" id="GO:0008803">
    <property type="term" value="F:bis(5'-nucleosyl)-tetraphosphatase (symmetrical) activity"/>
    <property type="evidence" value="ECO:0007669"/>
    <property type="project" value="TreeGrafter"/>
</dbReference>
<accession>A0A6I4ST47</accession>
<dbReference type="PANTHER" id="PTHR42850:SF4">
    <property type="entry name" value="ZINC-DEPENDENT ENDOPOLYPHOSPHATASE"/>
    <property type="match status" value="1"/>
</dbReference>
<feature type="domain" description="Calcineurin-like phosphoesterase" evidence="1">
    <location>
        <begin position="25"/>
        <end position="215"/>
    </location>
</feature>
<evidence type="ECO:0000259" key="1">
    <source>
        <dbReference type="Pfam" id="PF00149"/>
    </source>
</evidence>
<dbReference type="Pfam" id="PF00149">
    <property type="entry name" value="Metallophos"/>
    <property type="match status" value="1"/>
</dbReference>